<keyword evidence="5" id="KW-1185">Reference proteome</keyword>
<dbReference type="InterPro" id="IPR029058">
    <property type="entry name" value="AB_hydrolase_fold"/>
</dbReference>
<dbReference type="GO" id="GO:0016787">
    <property type="term" value="F:hydrolase activity"/>
    <property type="evidence" value="ECO:0007669"/>
    <property type="project" value="UniProtKB-KW"/>
</dbReference>
<dbReference type="Proteomes" id="UP001589865">
    <property type="component" value="Unassembled WGS sequence"/>
</dbReference>
<feature type="signal peptide" evidence="2">
    <location>
        <begin position="1"/>
        <end position="19"/>
    </location>
</feature>
<keyword evidence="1 4" id="KW-0378">Hydrolase</keyword>
<evidence type="ECO:0000256" key="2">
    <source>
        <dbReference type="SAM" id="SignalP"/>
    </source>
</evidence>
<evidence type="ECO:0000313" key="5">
    <source>
        <dbReference type="Proteomes" id="UP001589865"/>
    </source>
</evidence>
<dbReference type="PANTHER" id="PTHR48081:SF9">
    <property type="entry name" value="CARBOXYLESTERASE"/>
    <property type="match status" value="1"/>
</dbReference>
<dbReference type="PANTHER" id="PTHR48081">
    <property type="entry name" value="AB HYDROLASE SUPERFAMILY PROTEIN C4A8.06C"/>
    <property type="match status" value="1"/>
</dbReference>
<sequence>MARLPLLAPLLAACSPANLVNALTPRGGYTVTRDLRFREGDRGTLDLYTPDGATDATPVVVFFYGGGWKDGTKGSYRFLAQSLTSLGMVVAIPDYRLYPEVRWPTFLEDAAAATRFLQTGVAANRPMVLMGHSAGAFIVGALATDPRWLGRASRRSLRGAIGLAGPYDFQPEEAEYVAIFRDAPGGRARVLPAEPGDLNGCPPTLLLHGLADDTVSPERSRELARSLRAANIPVTLREYPDVGHIGIIGALAAPVRGLGLAGAPVRDDVAEFLNTVVPRGAPA</sequence>
<dbReference type="InterPro" id="IPR049492">
    <property type="entry name" value="BD-FAE-like_dom"/>
</dbReference>
<dbReference type="SUPFAM" id="SSF53474">
    <property type="entry name" value="alpha/beta-Hydrolases"/>
    <property type="match status" value="1"/>
</dbReference>
<name>A0ABV6JTL9_9PROT</name>
<dbReference type="InterPro" id="IPR050300">
    <property type="entry name" value="GDXG_lipolytic_enzyme"/>
</dbReference>
<proteinExistence type="predicted"/>
<feature type="chain" id="PRO_5046005159" evidence="2">
    <location>
        <begin position="20"/>
        <end position="283"/>
    </location>
</feature>
<reference evidence="4 5" key="1">
    <citation type="submission" date="2024-09" db="EMBL/GenBank/DDBJ databases">
        <authorList>
            <person name="Sun Q."/>
            <person name="Mori K."/>
        </authorList>
    </citation>
    <scope>NUCLEOTIDE SEQUENCE [LARGE SCALE GENOMIC DNA]</scope>
    <source>
        <strain evidence="4 5">TBRC 5777</strain>
    </source>
</reference>
<evidence type="ECO:0000313" key="4">
    <source>
        <dbReference type="EMBL" id="MFC0409072.1"/>
    </source>
</evidence>
<evidence type="ECO:0000256" key="1">
    <source>
        <dbReference type="ARBA" id="ARBA00022801"/>
    </source>
</evidence>
<dbReference type="Gene3D" id="3.40.50.1820">
    <property type="entry name" value="alpha/beta hydrolase"/>
    <property type="match status" value="1"/>
</dbReference>
<organism evidence="4 5">
    <name type="scientific">Roseomonas elaeocarpi</name>
    <dbReference type="NCBI Taxonomy" id="907779"/>
    <lineage>
        <taxon>Bacteria</taxon>
        <taxon>Pseudomonadati</taxon>
        <taxon>Pseudomonadota</taxon>
        <taxon>Alphaproteobacteria</taxon>
        <taxon>Acetobacterales</taxon>
        <taxon>Roseomonadaceae</taxon>
        <taxon>Roseomonas</taxon>
    </lineage>
</organism>
<gene>
    <name evidence="4" type="ORF">ACFFGY_12490</name>
</gene>
<protein>
    <submittedName>
        <fullName evidence="4">Alpha/beta hydrolase</fullName>
    </submittedName>
</protein>
<evidence type="ECO:0000259" key="3">
    <source>
        <dbReference type="Pfam" id="PF20434"/>
    </source>
</evidence>
<dbReference type="RefSeq" id="WP_377044822.1">
    <property type="nucleotide sequence ID" value="NZ_JBHLUN010000008.1"/>
</dbReference>
<accession>A0ABV6JTL9</accession>
<dbReference type="EMBL" id="JBHLUN010000008">
    <property type="protein sequence ID" value="MFC0409072.1"/>
    <property type="molecule type" value="Genomic_DNA"/>
</dbReference>
<comment type="caution">
    <text evidence="4">The sequence shown here is derived from an EMBL/GenBank/DDBJ whole genome shotgun (WGS) entry which is preliminary data.</text>
</comment>
<feature type="domain" description="BD-FAE-like" evidence="3">
    <location>
        <begin position="45"/>
        <end position="139"/>
    </location>
</feature>
<dbReference type="Pfam" id="PF20434">
    <property type="entry name" value="BD-FAE"/>
    <property type="match status" value="1"/>
</dbReference>
<keyword evidence="2" id="KW-0732">Signal</keyword>